<comment type="caution">
    <text evidence="1">The sequence shown here is derived from an EMBL/GenBank/DDBJ whole genome shotgun (WGS) entry which is preliminary data.</text>
</comment>
<dbReference type="InterPro" id="IPR010982">
    <property type="entry name" value="Lambda_DNA-bd_dom_sf"/>
</dbReference>
<dbReference type="Pfam" id="PF01381">
    <property type="entry name" value="HTH_3"/>
    <property type="match status" value="1"/>
</dbReference>
<dbReference type="AlphaFoldDB" id="A0A2T4D4L7"/>
<dbReference type="NCBIfam" id="TIGR02607">
    <property type="entry name" value="antidote_HigA"/>
    <property type="match status" value="1"/>
</dbReference>
<dbReference type="PANTHER" id="PTHR36924">
    <property type="entry name" value="ANTITOXIN HIGA-1"/>
    <property type="match status" value="1"/>
</dbReference>
<gene>
    <name evidence="1" type="primary">higA</name>
    <name evidence="1" type="ORF">C9928_05655</name>
</gene>
<dbReference type="EMBL" id="PYVG01000035">
    <property type="protein sequence ID" value="PTB88754.1"/>
    <property type="molecule type" value="Genomic_DNA"/>
</dbReference>
<dbReference type="InterPro" id="IPR013430">
    <property type="entry name" value="Toxin_antidote_HigA"/>
</dbReference>
<dbReference type="SMART" id="SM00530">
    <property type="entry name" value="HTH_XRE"/>
    <property type="match status" value="1"/>
</dbReference>
<dbReference type="CDD" id="cd00093">
    <property type="entry name" value="HTH_XRE"/>
    <property type="match status" value="1"/>
</dbReference>
<evidence type="ECO:0000313" key="1">
    <source>
        <dbReference type="EMBL" id="PTB88754.1"/>
    </source>
</evidence>
<evidence type="ECO:0000313" key="2">
    <source>
        <dbReference type="Proteomes" id="UP000241514"/>
    </source>
</evidence>
<dbReference type="InterPro" id="IPR001387">
    <property type="entry name" value="Cro/C1-type_HTH"/>
</dbReference>
<dbReference type="Gene3D" id="1.10.260.40">
    <property type="entry name" value="lambda repressor-like DNA-binding domains"/>
    <property type="match status" value="1"/>
</dbReference>
<dbReference type="Proteomes" id="UP000241514">
    <property type="component" value="Unassembled WGS sequence"/>
</dbReference>
<dbReference type="PANTHER" id="PTHR36924:SF1">
    <property type="entry name" value="ANTITOXIN HIGA-1"/>
    <property type="match status" value="1"/>
</dbReference>
<dbReference type="PROSITE" id="PS50943">
    <property type="entry name" value="HTH_CROC1"/>
    <property type="match status" value="1"/>
</dbReference>
<dbReference type="SUPFAM" id="SSF47413">
    <property type="entry name" value="lambda repressor-like DNA-binding domains"/>
    <property type="match status" value="1"/>
</dbReference>
<proteinExistence type="predicted"/>
<organism evidence="1 2">
    <name type="scientific">Pseudidiomarina aestuarii</name>
    <dbReference type="NCBI Taxonomy" id="624146"/>
    <lineage>
        <taxon>Bacteria</taxon>
        <taxon>Pseudomonadati</taxon>
        <taxon>Pseudomonadota</taxon>
        <taxon>Gammaproteobacteria</taxon>
        <taxon>Alteromonadales</taxon>
        <taxon>Idiomarinaceae</taxon>
        <taxon>Pseudidiomarina</taxon>
    </lineage>
</organism>
<protein>
    <submittedName>
        <fullName evidence="1">Addiction module antidote protein, HigA family</fullName>
    </submittedName>
</protein>
<name>A0A2T4D4L7_9GAMM</name>
<dbReference type="GO" id="GO:0003677">
    <property type="term" value="F:DNA binding"/>
    <property type="evidence" value="ECO:0007669"/>
    <property type="project" value="InterPro"/>
</dbReference>
<reference evidence="1 2" key="1">
    <citation type="submission" date="2018-03" db="EMBL/GenBank/DDBJ databases">
        <title>Cross-interface Injection: A General Nanoliter Liquid Handling Method Applied to Single Cells Genome Amplification Automated Nanoliter Liquid Handling Applied to Single Cell Multiple Displacement Amplification.</title>
        <authorList>
            <person name="Yun J."/>
            <person name="Xu P."/>
            <person name="Xu J."/>
            <person name="Dai X."/>
            <person name="Wang Y."/>
            <person name="Zheng X."/>
            <person name="Cao C."/>
            <person name="Yi Q."/>
            <person name="Zhu Y."/>
            <person name="Wang L."/>
            <person name="Dong Z."/>
            <person name="Huang Y."/>
            <person name="Huang L."/>
            <person name="Du W."/>
        </authorList>
    </citation>
    <scope>NUCLEOTIDE SEQUENCE [LARGE SCALE GENOMIC DNA]</scope>
    <source>
        <strain evidence="1 2">A9-4</strain>
    </source>
</reference>
<sequence length="100" mass="11664">MTQIMTKLTVKHPGEVFRARFLERHNISIQAAAEKLHMKREQLSRFVNGRTSVSNNLALKLAKATGVSVRYWLSRQMEFDLQQLERQDVKQIEAEPLLEQ</sequence>
<accession>A0A2T4D4L7</accession>